<organism evidence="4 5">
    <name type="scientific">Syncephalastrum racemosum</name>
    <name type="common">Filamentous fungus</name>
    <dbReference type="NCBI Taxonomy" id="13706"/>
    <lineage>
        <taxon>Eukaryota</taxon>
        <taxon>Fungi</taxon>
        <taxon>Fungi incertae sedis</taxon>
        <taxon>Mucoromycota</taxon>
        <taxon>Mucoromycotina</taxon>
        <taxon>Mucoromycetes</taxon>
        <taxon>Mucorales</taxon>
        <taxon>Syncephalastraceae</taxon>
        <taxon>Syncephalastrum</taxon>
    </lineage>
</organism>
<proteinExistence type="inferred from homology"/>
<dbReference type="CDD" id="cd06558">
    <property type="entry name" value="crotonase-like"/>
    <property type="match status" value="1"/>
</dbReference>
<dbReference type="InterPro" id="IPR018376">
    <property type="entry name" value="Enoyl-CoA_hyd/isom_CS"/>
</dbReference>
<comment type="similarity">
    <text evidence="1 3">Belongs to the enoyl-CoA hydratase/isomerase family.</text>
</comment>
<dbReference type="OMA" id="YEQAHAW"/>
<keyword evidence="5" id="KW-1185">Reference proteome</keyword>
<evidence type="ECO:0000256" key="3">
    <source>
        <dbReference type="RuleBase" id="RU003707"/>
    </source>
</evidence>
<dbReference type="Pfam" id="PF00378">
    <property type="entry name" value="ECH_1"/>
    <property type="match status" value="1"/>
</dbReference>
<accession>A0A1X2H7U9</accession>
<dbReference type="FunFam" id="3.90.226.10:FF:000009">
    <property type="entry name" value="Carnitinyl-CoA dehydratase"/>
    <property type="match status" value="1"/>
</dbReference>
<comment type="caution">
    <text evidence="4">The sequence shown here is derived from an EMBL/GenBank/DDBJ whole genome shotgun (WGS) entry which is preliminary data.</text>
</comment>
<dbReference type="GO" id="GO:0005739">
    <property type="term" value="C:mitochondrion"/>
    <property type="evidence" value="ECO:0007669"/>
    <property type="project" value="TreeGrafter"/>
</dbReference>
<dbReference type="GO" id="GO:0006635">
    <property type="term" value="P:fatty acid beta-oxidation"/>
    <property type="evidence" value="ECO:0007669"/>
    <property type="project" value="TreeGrafter"/>
</dbReference>
<sequence>MFLKHVATTTAPRLSTSWRHIPRVVPTAVRQLHAEAASSGKEAYVEHLSGDQAGIAVLKLNRPKARNALSVKLLGEFREALEEVRFGNVPRVLIVQSLVDKVFCAGADLKERATMTPSQVTQFLHSLRLAYRELETLPVPTIAAIDGAALGGGLEMALSCDMRVAGPGAKIGLPETKLGIIPGAGGTQRMTRLIGPARTKELIFTAEVLDHQKALAYGIVNHAADTTAYERAVALAQAILPQAPLAVQKAKAAVDRGASLDIDTGLEVEQAYYQHLIPTEDRLEALAAFKEKRAPVFKGK</sequence>
<evidence type="ECO:0000256" key="2">
    <source>
        <dbReference type="ARBA" id="ARBA00023239"/>
    </source>
</evidence>
<dbReference type="PANTHER" id="PTHR11941:SF171">
    <property type="entry name" value="SD19268P"/>
    <property type="match status" value="1"/>
</dbReference>
<dbReference type="InParanoid" id="A0A1X2H7U9"/>
<keyword evidence="2" id="KW-0456">Lyase</keyword>
<dbReference type="InterPro" id="IPR001753">
    <property type="entry name" value="Enoyl-CoA_hydra/iso"/>
</dbReference>
<dbReference type="PANTHER" id="PTHR11941">
    <property type="entry name" value="ENOYL-COA HYDRATASE-RELATED"/>
    <property type="match status" value="1"/>
</dbReference>
<dbReference type="FunFam" id="1.10.12.10:FF:000001">
    <property type="entry name" value="Probable enoyl-CoA hydratase, mitochondrial"/>
    <property type="match status" value="1"/>
</dbReference>
<evidence type="ECO:0000313" key="5">
    <source>
        <dbReference type="Proteomes" id="UP000242180"/>
    </source>
</evidence>
<dbReference type="OrthoDB" id="410701at2759"/>
<dbReference type="Proteomes" id="UP000242180">
    <property type="component" value="Unassembled WGS sequence"/>
</dbReference>
<dbReference type="Gene3D" id="1.10.12.10">
    <property type="entry name" value="Lyase 2-enoyl-coa Hydratase, Chain A, domain 2"/>
    <property type="match status" value="1"/>
</dbReference>
<evidence type="ECO:0000256" key="1">
    <source>
        <dbReference type="ARBA" id="ARBA00005254"/>
    </source>
</evidence>
<dbReference type="PROSITE" id="PS00166">
    <property type="entry name" value="ENOYL_COA_HYDRATASE"/>
    <property type="match status" value="1"/>
</dbReference>
<dbReference type="InterPro" id="IPR029045">
    <property type="entry name" value="ClpP/crotonase-like_dom_sf"/>
</dbReference>
<dbReference type="GO" id="GO:0016836">
    <property type="term" value="F:hydro-lyase activity"/>
    <property type="evidence" value="ECO:0007669"/>
    <property type="project" value="UniProtKB-ARBA"/>
</dbReference>
<dbReference type="EMBL" id="MCGN01000007">
    <property type="protein sequence ID" value="ORY94578.1"/>
    <property type="molecule type" value="Genomic_DNA"/>
</dbReference>
<dbReference type="STRING" id="13706.A0A1X2H7U9"/>
<dbReference type="InterPro" id="IPR014748">
    <property type="entry name" value="Enoyl-CoA_hydra_C"/>
</dbReference>
<protein>
    <submittedName>
        <fullName evidence="4">ClpP/crotonase-like domain-containing protein</fullName>
    </submittedName>
</protein>
<reference evidence="4 5" key="1">
    <citation type="submission" date="2016-07" db="EMBL/GenBank/DDBJ databases">
        <title>Pervasive Adenine N6-methylation of Active Genes in Fungi.</title>
        <authorList>
            <consortium name="DOE Joint Genome Institute"/>
            <person name="Mondo S.J."/>
            <person name="Dannebaum R.O."/>
            <person name="Kuo R.C."/>
            <person name="Labutti K."/>
            <person name="Haridas S."/>
            <person name="Kuo A."/>
            <person name="Salamov A."/>
            <person name="Ahrendt S.R."/>
            <person name="Lipzen A."/>
            <person name="Sullivan W."/>
            <person name="Andreopoulos W.B."/>
            <person name="Clum A."/>
            <person name="Lindquist E."/>
            <person name="Daum C."/>
            <person name="Ramamoorthy G.K."/>
            <person name="Gryganskyi A."/>
            <person name="Culley D."/>
            <person name="Magnuson J.K."/>
            <person name="James T.Y."/>
            <person name="O'Malley M.A."/>
            <person name="Stajich J.E."/>
            <person name="Spatafora J.W."/>
            <person name="Visel A."/>
            <person name="Grigoriev I.V."/>
        </authorList>
    </citation>
    <scope>NUCLEOTIDE SEQUENCE [LARGE SCALE GENOMIC DNA]</scope>
    <source>
        <strain evidence="4 5">NRRL 2496</strain>
    </source>
</reference>
<name>A0A1X2H7U9_SYNRA</name>
<evidence type="ECO:0000313" key="4">
    <source>
        <dbReference type="EMBL" id="ORY94578.1"/>
    </source>
</evidence>
<dbReference type="AlphaFoldDB" id="A0A1X2H7U9"/>
<dbReference type="Gene3D" id="3.90.226.10">
    <property type="entry name" value="2-enoyl-CoA Hydratase, Chain A, domain 1"/>
    <property type="match status" value="1"/>
</dbReference>
<dbReference type="SUPFAM" id="SSF52096">
    <property type="entry name" value="ClpP/crotonase"/>
    <property type="match status" value="1"/>
</dbReference>
<gene>
    <name evidence="4" type="ORF">BCR43DRAFT_494250</name>
</gene>